<dbReference type="GO" id="GO:0016810">
    <property type="term" value="F:hydrolase activity, acting on carbon-nitrogen (but not peptide) bonds"/>
    <property type="evidence" value="ECO:0007669"/>
    <property type="project" value="InterPro"/>
</dbReference>
<proteinExistence type="predicted"/>
<dbReference type="CDD" id="cd01300">
    <property type="entry name" value="YtcJ_like"/>
    <property type="match status" value="1"/>
</dbReference>
<protein>
    <submittedName>
        <fullName evidence="2">Putative TIM-barrel fold metal-dependent hydrolase</fullName>
    </submittedName>
</protein>
<dbReference type="Pfam" id="PF07969">
    <property type="entry name" value="Amidohydro_3"/>
    <property type="match status" value="1"/>
</dbReference>
<sequence>MHPLTQNFLVRVGGRLRGVSSSNTTLLVGGRIHTPSSPDATAMAVTDGTVVWVGQDAPGRALHPDAEVVDLHGAFVAPAFVDAHVHTTNTGLHLTGLDLTGVRDAAELLAAVREAATSGEVVLAHGWDETTWTTPRLPSRAEIDEVAGDVPVYLSRVDVHSALVSSALLALVPDVARAEGYSADGPLTRAAHHAVRTAAYGAITADQRERAQRAFLRAAAAAGIVSVHECAGPDICGEDDLRALLRVAAEPGTVEVVPYWGALADTAALDLARELGLRGLGGDLFVDGALGSHTAALTEPYTDLPHTVGARYLDARAIADHVVACTEAGLQAGFHVIGDAAVAEVVEAFALAEKTVGQRALAKAGHRLEHVEMITREQATALARWNVTASMQPAFDALWGGPDGMYAARLGSERAATLNPFAALAAEGVPLAFGSDAPVTPLDPWASVRAAVHHRTSGSGISARAAFNAHTRGGHRAAGVNDGVTGSLVPGAPAHYAVWEADELVVATPDTRVQRWSTDPRSRVPGLPPLDPGVPLPRCLRTVRGGEIIYDAESGAPSAVSTEA</sequence>
<evidence type="ECO:0000259" key="1">
    <source>
        <dbReference type="Pfam" id="PF07969"/>
    </source>
</evidence>
<dbReference type="SUPFAM" id="SSF51338">
    <property type="entry name" value="Composite domain of metallo-dependent hydrolases"/>
    <property type="match status" value="1"/>
</dbReference>
<dbReference type="eggNOG" id="COG1574">
    <property type="taxonomic scope" value="Bacteria"/>
</dbReference>
<dbReference type="Gene3D" id="3.20.20.140">
    <property type="entry name" value="Metal-dependent hydrolases"/>
    <property type="match status" value="1"/>
</dbReference>
<dbReference type="Gene3D" id="2.30.40.10">
    <property type="entry name" value="Urease, subunit C, domain 1"/>
    <property type="match status" value="1"/>
</dbReference>
<organism evidence="2 3">
    <name type="scientific">Saccharomonospora glauca K62</name>
    <dbReference type="NCBI Taxonomy" id="928724"/>
    <lineage>
        <taxon>Bacteria</taxon>
        <taxon>Bacillati</taxon>
        <taxon>Actinomycetota</taxon>
        <taxon>Actinomycetes</taxon>
        <taxon>Pseudonocardiales</taxon>
        <taxon>Pseudonocardiaceae</taxon>
        <taxon>Saccharomonospora</taxon>
    </lineage>
</organism>
<dbReference type="InterPro" id="IPR011059">
    <property type="entry name" value="Metal-dep_hydrolase_composite"/>
</dbReference>
<dbReference type="HOGENOM" id="CLU_009942_7_1_11"/>
<feature type="domain" description="Amidohydrolase 3" evidence="1">
    <location>
        <begin position="67"/>
        <end position="550"/>
    </location>
</feature>
<dbReference type="InterPro" id="IPR013108">
    <property type="entry name" value="Amidohydro_3"/>
</dbReference>
<keyword evidence="2" id="KW-0378">Hydrolase</keyword>
<dbReference type="SUPFAM" id="SSF51556">
    <property type="entry name" value="Metallo-dependent hydrolases"/>
    <property type="match status" value="1"/>
</dbReference>
<dbReference type="Proteomes" id="UP000005087">
    <property type="component" value="Chromosome"/>
</dbReference>
<dbReference type="InterPro" id="IPR033932">
    <property type="entry name" value="YtcJ-like"/>
</dbReference>
<dbReference type="EMBL" id="CM001484">
    <property type="protein sequence ID" value="EIE99232.1"/>
    <property type="molecule type" value="Genomic_DNA"/>
</dbReference>
<dbReference type="PANTHER" id="PTHR22642:SF2">
    <property type="entry name" value="PROTEIN LONG AFTER FAR-RED 3"/>
    <property type="match status" value="1"/>
</dbReference>
<dbReference type="AlphaFoldDB" id="I1D2Q8"/>
<dbReference type="Gene3D" id="3.10.310.70">
    <property type="match status" value="1"/>
</dbReference>
<dbReference type="STRING" id="928724.SacglDRAFT_02337"/>
<dbReference type="PANTHER" id="PTHR22642">
    <property type="entry name" value="IMIDAZOLONEPROPIONASE"/>
    <property type="match status" value="1"/>
</dbReference>
<accession>I1D2Q8</accession>
<gene>
    <name evidence="2" type="ORF">SacglDRAFT_02337</name>
</gene>
<keyword evidence="3" id="KW-1185">Reference proteome</keyword>
<dbReference type="InterPro" id="IPR032466">
    <property type="entry name" value="Metal_Hydrolase"/>
</dbReference>
<name>I1D2Q8_9PSEU</name>
<evidence type="ECO:0000313" key="2">
    <source>
        <dbReference type="EMBL" id="EIE99232.1"/>
    </source>
</evidence>
<reference evidence="3" key="2">
    <citation type="submission" date="2012-01" db="EMBL/GenBank/DDBJ databases">
        <title>Noncontiguous Finished sequence of chromosome of Saccharomonospora glauca K62.</title>
        <authorList>
            <consortium name="US DOE Joint Genome Institute"/>
            <person name="Lucas S."/>
            <person name="Han J."/>
            <person name="Lapidus A."/>
            <person name="Cheng J.-F."/>
            <person name="Goodwin L."/>
            <person name="Pitluck S."/>
            <person name="Peters L."/>
            <person name="Mikhailova N."/>
            <person name="Held B."/>
            <person name="Detter J.C."/>
            <person name="Han C."/>
            <person name="Tapia R."/>
            <person name="Land M."/>
            <person name="Hauser L."/>
            <person name="Kyrpides N."/>
            <person name="Ivanova N."/>
            <person name="Pagani I."/>
            <person name="Brambilla E.-M."/>
            <person name="Klenk H.-P."/>
            <person name="Woyke T."/>
        </authorList>
    </citation>
    <scope>NUCLEOTIDE SEQUENCE [LARGE SCALE GENOMIC DNA]</scope>
    <source>
        <strain evidence="3">K62</strain>
    </source>
</reference>
<reference evidence="2 3" key="1">
    <citation type="submission" date="2011-09" db="EMBL/GenBank/DDBJ databases">
        <authorList>
            <consortium name="US DOE Joint Genome Institute (JGI-PGF)"/>
            <person name="Lucas S."/>
            <person name="Han J."/>
            <person name="Lapidus A."/>
            <person name="Cheng J.-F."/>
            <person name="Goodwin L."/>
            <person name="Pitluck S."/>
            <person name="Peters L."/>
            <person name="Land M.L."/>
            <person name="Hauser L."/>
            <person name="Brambilla E."/>
            <person name="Klenk H.-P."/>
            <person name="Woyke T.J."/>
        </authorList>
    </citation>
    <scope>NUCLEOTIDE SEQUENCE [LARGE SCALE GENOMIC DNA]</scope>
    <source>
        <strain evidence="2 3">K62</strain>
    </source>
</reference>
<evidence type="ECO:0000313" key="3">
    <source>
        <dbReference type="Proteomes" id="UP000005087"/>
    </source>
</evidence>